<sequence length="102" mass="11105">MRGEGPGGAKGSPKSIAGSLPTDPYPDRVMMGAILRVACLPRGGVHGARRAPCTPPPSGRRSSSSSPPLPHPSIKLRPRLRVVIEWVGKWEGWFWFFYALRS</sequence>
<dbReference type="GeneID" id="68665080"/>
<protein>
    <submittedName>
        <fullName evidence="2">Uncharacterized protein</fullName>
    </submittedName>
</protein>
<gene>
    <name evidence="2" type="primary">orf102A</name>
</gene>
<feature type="compositionally biased region" description="Gly residues" evidence="1">
    <location>
        <begin position="1"/>
        <end position="10"/>
    </location>
</feature>
<organism evidence="2">
    <name type="scientific">Morchella brunnea</name>
    <dbReference type="NCBI Taxonomy" id="1174671"/>
    <lineage>
        <taxon>Eukaryota</taxon>
        <taxon>Fungi</taxon>
        <taxon>Dikarya</taxon>
        <taxon>Ascomycota</taxon>
        <taxon>Pezizomycotina</taxon>
        <taxon>Pezizomycetes</taxon>
        <taxon>Pezizales</taxon>
        <taxon>Morchellaceae</taxon>
        <taxon>Morchella</taxon>
    </lineage>
</organism>
<evidence type="ECO:0000256" key="1">
    <source>
        <dbReference type="SAM" id="MobiDB-lite"/>
    </source>
</evidence>
<geneLocation type="mitochondrion" evidence="2"/>
<feature type="region of interest" description="Disordered" evidence="1">
    <location>
        <begin position="45"/>
        <end position="74"/>
    </location>
</feature>
<reference evidence="2" key="1">
    <citation type="submission" date="2021-01" db="EMBL/GenBank/DDBJ databases">
        <authorList>
            <person name="Sun H.-H."/>
            <person name="Zhang S."/>
            <person name="Zhang Y.-J."/>
        </authorList>
    </citation>
    <scope>NUCLEOTIDE SEQUENCE</scope>
    <source>
        <strain evidence="2">CMM1</strain>
    </source>
</reference>
<feature type="region of interest" description="Disordered" evidence="1">
    <location>
        <begin position="1"/>
        <end position="23"/>
    </location>
</feature>
<dbReference type="AlphaFoldDB" id="A0A8K1MH70"/>
<dbReference type="RefSeq" id="YP_010218568.1">
    <property type="nucleotide sequence ID" value="NC_058917.1"/>
</dbReference>
<name>A0A8K1MH70_9PEZI</name>
<keyword evidence="2" id="KW-0496">Mitochondrion</keyword>
<evidence type="ECO:0000313" key="2">
    <source>
        <dbReference type="EMBL" id="UBU98340.1"/>
    </source>
</evidence>
<proteinExistence type="predicted"/>
<dbReference type="EMBL" id="MW538937">
    <property type="protein sequence ID" value="UBU98340.1"/>
    <property type="molecule type" value="Genomic_DNA"/>
</dbReference>
<accession>A0A8K1MH70</accession>